<evidence type="ECO:0000313" key="1">
    <source>
        <dbReference type="EMBL" id="HFK97475.1"/>
    </source>
</evidence>
<comment type="caution">
    <text evidence="1">The sequence shown here is derived from an EMBL/GenBank/DDBJ whole genome shotgun (WGS) entry which is preliminary data.</text>
</comment>
<organism evidence="1">
    <name type="scientific">Desulfacinum infernum</name>
    <dbReference type="NCBI Taxonomy" id="35837"/>
    <lineage>
        <taxon>Bacteria</taxon>
        <taxon>Pseudomonadati</taxon>
        <taxon>Thermodesulfobacteriota</taxon>
        <taxon>Syntrophobacteria</taxon>
        <taxon>Syntrophobacterales</taxon>
        <taxon>Syntrophobacteraceae</taxon>
        <taxon>Desulfacinum</taxon>
    </lineage>
</organism>
<accession>A0A832A737</accession>
<name>A0A832A737_9BACT</name>
<gene>
    <name evidence="1" type="ORF">ENS06_09170</name>
</gene>
<proteinExistence type="predicted"/>
<reference evidence="1" key="1">
    <citation type="journal article" date="2020" name="mSystems">
        <title>Genome- and Community-Level Interaction Insights into Carbon Utilization and Element Cycling Functions of Hydrothermarchaeota in Hydrothermal Sediment.</title>
        <authorList>
            <person name="Zhou Z."/>
            <person name="Liu Y."/>
            <person name="Xu W."/>
            <person name="Pan J."/>
            <person name="Luo Z.H."/>
            <person name="Li M."/>
        </authorList>
    </citation>
    <scope>NUCLEOTIDE SEQUENCE [LARGE SCALE GENOMIC DNA]</scope>
    <source>
        <strain evidence="1">SpSt-456</strain>
    </source>
</reference>
<protein>
    <submittedName>
        <fullName evidence="1">Uncharacterized protein</fullName>
    </submittedName>
</protein>
<dbReference type="EMBL" id="DSTK01000027">
    <property type="protein sequence ID" value="HFK97475.1"/>
    <property type="molecule type" value="Genomic_DNA"/>
</dbReference>
<sequence>MRIFEKAFAMRSMAFENPLGFLSILASPDAHKFLSSLMQSVSEYYSELEQGPDYTVEEFTIHKARVGRYSCAIIEMPQPRGRTEAFFVAAVLLADPDQSMFDSKKGGLRYFTLEKGFRLGGPPRTVLCEWTEEGSHVNYGDGPAPRLDLFIEAIEQLLSKSMSVQ</sequence>
<dbReference type="AlphaFoldDB" id="A0A832A737"/>